<dbReference type="SUPFAM" id="SSF48403">
    <property type="entry name" value="Ankyrin repeat"/>
    <property type="match status" value="1"/>
</dbReference>
<dbReference type="EMBL" id="KQ965747">
    <property type="protein sequence ID" value="KXS17455.1"/>
    <property type="molecule type" value="Genomic_DNA"/>
</dbReference>
<name>A0A139ALX4_GONPJ</name>
<organism evidence="1 2">
    <name type="scientific">Gonapodya prolifera (strain JEL478)</name>
    <name type="common">Monoblepharis prolifera</name>
    <dbReference type="NCBI Taxonomy" id="1344416"/>
    <lineage>
        <taxon>Eukaryota</taxon>
        <taxon>Fungi</taxon>
        <taxon>Fungi incertae sedis</taxon>
        <taxon>Chytridiomycota</taxon>
        <taxon>Chytridiomycota incertae sedis</taxon>
        <taxon>Monoblepharidomycetes</taxon>
        <taxon>Monoblepharidales</taxon>
        <taxon>Gonapodyaceae</taxon>
        <taxon>Gonapodya</taxon>
    </lineage>
</organism>
<protein>
    <recommendedName>
        <fullName evidence="3">Ankyrin</fullName>
    </recommendedName>
</protein>
<dbReference type="Proteomes" id="UP000070544">
    <property type="component" value="Unassembled WGS sequence"/>
</dbReference>
<reference evidence="1 2" key="1">
    <citation type="journal article" date="2015" name="Genome Biol. Evol.">
        <title>Phylogenomic analyses indicate that early fungi evolved digesting cell walls of algal ancestors of land plants.</title>
        <authorList>
            <person name="Chang Y."/>
            <person name="Wang S."/>
            <person name="Sekimoto S."/>
            <person name="Aerts A.L."/>
            <person name="Choi C."/>
            <person name="Clum A."/>
            <person name="LaButti K.M."/>
            <person name="Lindquist E.A."/>
            <person name="Yee Ngan C."/>
            <person name="Ohm R.A."/>
            <person name="Salamov A.A."/>
            <person name="Grigoriev I.V."/>
            <person name="Spatafora J.W."/>
            <person name="Berbee M.L."/>
        </authorList>
    </citation>
    <scope>NUCLEOTIDE SEQUENCE [LARGE SCALE GENOMIC DNA]</scope>
    <source>
        <strain evidence="1 2">JEL478</strain>
    </source>
</reference>
<keyword evidence="2" id="KW-1185">Reference proteome</keyword>
<dbReference type="Gene3D" id="1.25.40.20">
    <property type="entry name" value="Ankyrin repeat-containing domain"/>
    <property type="match status" value="1"/>
</dbReference>
<proteinExistence type="predicted"/>
<evidence type="ECO:0000313" key="1">
    <source>
        <dbReference type="EMBL" id="KXS17455.1"/>
    </source>
</evidence>
<sequence length="254" mass="27107">MISTDSSLPSPASTYFHLLALPTEIIHRIGIFCTASRLAFPTPALTRHLHSIFSMPQSIAPRALRHYPFPESALLAESVLGNAPVPAILYRNASLTDPALKRAARACHLAAVECLLNACVDPNKGENHYAIVAAALMKSADIVRALLFRGATNTHDALLAAAQSRSVACGARPDGLALWNAIRSDKTDILEVLLQGGRVMGADAIPGPQGDPTARLLLQYVPAAHEHKDVLVFDAAARGFADTVRMLFGLWGGH</sequence>
<gene>
    <name evidence="1" type="ORF">M427DRAFT_492806</name>
</gene>
<dbReference type="AlphaFoldDB" id="A0A139ALX4"/>
<dbReference type="InterPro" id="IPR036770">
    <property type="entry name" value="Ankyrin_rpt-contain_sf"/>
</dbReference>
<evidence type="ECO:0000313" key="2">
    <source>
        <dbReference type="Proteomes" id="UP000070544"/>
    </source>
</evidence>
<evidence type="ECO:0008006" key="3">
    <source>
        <dbReference type="Google" id="ProtNLM"/>
    </source>
</evidence>
<dbReference type="OrthoDB" id="76098at2759"/>
<accession>A0A139ALX4</accession>